<comment type="caution">
    <text evidence="2">The sequence shown here is derived from an EMBL/GenBank/DDBJ whole genome shotgun (WGS) entry which is preliminary data.</text>
</comment>
<name>A0A414PTZ3_FUSMR</name>
<dbReference type="RefSeq" id="WP_118234422.1">
    <property type="nucleotide sequence ID" value="NZ_QRHL01000011.1"/>
</dbReference>
<organism evidence="2 3">
    <name type="scientific">Fusobacterium mortiferum</name>
    <dbReference type="NCBI Taxonomy" id="850"/>
    <lineage>
        <taxon>Bacteria</taxon>
        <taxon>Fusobacteriati</taxon>
        <taxon>Fusobacteriota</taxon>
        <taxon>Fusobacteriia</taxon>
        <taxon>Fusobacteriales</taxon>
        <taxon>Fusobacteriaceae</taxon>
        <taxon>Fusobacterium</taxon>
    </lineage>
</organism>
<gene>
    <name evidence="2" type="ORF">DW663_07415</name>
</gene>
<dbReference type="GO" id="GO:0016758">
    <property type="term" value="F:hexosyltransferase activity"/>
    <property type="evidence" value="ECO:0007669"/>
    <property type="project" value="UniProtKB-ARBA"/>
</dbReference>
<dbReference type="PANTHER" id="PTHR22916:SF3">
    <property type="entry name" value="UDP-GLCNAC:BETAGAL BETA-1,3-N-ACETYLGLUCOSAMINYLTRANSFERASE-LIKE PROTEIN 1"/>
    <property type="match status" value="1"/>
</dbReference>
<evidence type="ECO:0000259" key="1">
    <source>
        <dbReference type="Pfam" id="PF00535"/>
    </source>
</evidence>
<dbReference type="InterPro" id="IPR029044">
    <property type="entry name" value="Nucleotide-diphossugar_trans"/>
</dbReference>
<protein>
    <submittedName>
        <fullName evidence="2">Glycosyltransferase family 2 protein</fullName>
    </submittedName>
</protein>
<accession>A0A414PTZ3</accession>
<keyword evidence="2" id="KW-0808">Transferase</keyword>
<dbReference type="Proteomes" id="UP000284676">
    <property type="component" value="Unassembled WGS sequence"/>
</dbReference>
<feature type="domain" description="Glycosyltransferase 2-like" evidence="1">
    <location>
        <begin position="6"/>
        <end position="152"/>
    </location>
</feature>
<proteinExistence type="predicted"/>
<dbReference type="PANTHER" id="PTHR22916">
    <property type="entry name" value="GLYCOSYLTRANSFERASE"/>
    <property type="match status" value="1"/>
</dbReference>
<dbReference type="Pfam" id="PF00535">
    <property type="entry name" value="Glycos_transf_2"/>
    <property type="match status" value="1"/>
</dbReference>
<dbReference type="CDD" id="cd00761">
    <property type="entry name" value="Glyco_tranf_GTA_type"/>
    <property type="match status" value="1"/>
</dbReference>
<dbReference type="AlphaFoldDB" id="A0A414PTZ3"/>
<reference evidence="2 3" key="1">
    <citation type="submission" date="2018-08" db="EMBL/GenBank/DDBJ databases">
        <title>A genome reference for cultivated species of the human gut microbiota.</title>
        <authorList>
            <person name="Zou Y."/>
            <person name="Xue W."/>
            <person name="Luo G."/>
        </authorList>
    </citation>
    <scope>NUCLEOTIDE SEQUENCE [LARGE SCALE GENOMIC DNA]</scope>
    <source>
        <strain evidence="2 3">AM25-1</strain>
    </source>
</reference>
<sequence length="247" mass="29485">MEPLVSIITPVYNSEEYLEETILSVINQTYKNWELLLIDDYSTDNSYKIIEKYLTDERIKYLRNERNSGPAITRNVGLEKSKGEYIAFLDSDDIWAKNKLELQIDYMKKNSIRICHGDYIFIDKNGKEIKKIITDDILSYKILLKENQIKTSFLIVNKNLIGEIRFPLIKHEDFAFFLELLKKGEISKKIDFIVGKYRIQENSVSSNKLKSAIWTWNIYRKYERLNLLQSVHYFSNYIYRGLRKYKR</sequence>
<dbReference type="SUPFAM" id="SSF53448">
    <property type="entry name" value="Nucleotide-diphospho-sugar transferases"/>
    <property type="match status" value="1"/>
</dbReference>
<evidence type="ECO:0000313" key="2">
    <source>
        <dbReference type="EMBL" id="RHF71941.1"/>
    </source>
</evidence>
<evidence type="ECO:0000313" key="3">
    <source>
        <dbReference type="Proteomes" id="UP000284676"/>
    </source>
</evidence>
<dbReference type="EMBL" id="QRHL01000011">
    <property type="protein sequence ID" value="RHF71941.1"/>
    <property type="molecule type" value="Genomic_DNA"/>
</dbReference>
<dbReference type="Gene3D" id="3.90.550.10">
    <property type="entry name" value="Spore Coat Polysaccharide Biosynthesis Protein SpsA, Chain A"/>
    <property type="match status" value="1"/>
</dbReference>
<dbReference type="InterPro" id="IPR001173">
    <property type="entry name" value="Glyco_trans_2-like"/>
</dbReference>